<evidence type="ECO:0000256" key="1">
    <source>
        <dbReference type="SAM" id="Coils"/>
    </source>
</evidence>
<evidence type="ECO:0000313" key="3">
    <source>
        <dbReference type="Proteomes" id="UP000054032"/>
    </source>
</evidence>
<proteinExistence type="predicted"/>
<organism evidence="2 3">
    <name type="scientific">Bipolaris oryzae ATCC 44560</name>
    <dbReference type="NCBI Taxonomy" id="930090"/>
    <lineage>
        <taxon>Eukaryota</taxon>
        <taxon>Fungi</taxon>
        <taxon>Dikarya</taxon>
        <taxon>Ascomycota</taxon>
        <taxon>Pezizomycotina</taxon>
        <taxon>Dothideomycetes</taxon>
        <taxon>Pleosporomycetidae</taxon>
        <taxon>Pleosporales</taxon>
        <taxon>Pleosporineae</taxon>
        <taxon>Pleosporaceae</taxon>
        <taxon>Bipolaris</taxon>
    </lineage>
</organism>
<gene>
    <name evidence="2" type="ORF">COCMIDRAFT_30677</name>
</gene>
<sequence length="157" mass="17927">MASSDQNTLFSEHRTLFPSLNAMLATESSTNFNPRLPPIPEQGWDFNWENDTFPLADPYEGFEQTTTAIRSAANNKPLLQTNEELTKLQNEVLQLRRDISELSEMVRKRLGEIEASVQGAQRYVNNLVPWSMEVHEKYSQLLAIAMKQEDRAGDKVV</sequence>
<dbReference type="OrthoDB" id="3662064at2759"/>
<dbReference type="AlphaFoldDB" id="W6YMA3"/>
<keyword evidence="1" id="KW-0175">Coiled coil</keyword>
<reference evidence="2 3" key="1">
    <citation type="journal article" date="2013" name="PLoS Genet.">
        <title>Comparative genome structure, secondary metabolite, and effector coding capacity across Cochliobolus pathogens.</title>
        <authorList>
            <person name="Condon B.J."/>
            <person name="Leng Y."/>
            <person name="Wu D."/>
            <person name="Bushley K.E."/>
            <person name="Ohm R.A."/>
            <person name="Otillar R."/>
            <person name="Martin J."/>
            <person name="Schackwitz W."/>
            <person name="Grimwood J."/>
            <person name="MohdZainudin N."/>
            <person name="Xue C."/>
            <person name="Wang R."/>
            <person name="Manning V.A."/>
            <person name="Dhillon B."/>
            <person name="Tu Z.J."/>
            <person name="Steffenson B.J."/>
            <person name="Salamov A."/>
            <person name="Sun H."/>
            <person name="Lowry S."/>
            <person name="LaButti K."/>
            <person name="Han J."/>
            <person name="Copeland A."/>
            <person name="Lindquist E."/>
            <person name="Barry K."/>
            <person name="Schmutz J."/>
            <person name="Baker S.E."/>
            <person name="Ciuffetti L.M."/>
            <person name="Grigoriev I.V."/>
            <person name="Zhong S."/>
            <person name="Turgeon B.G."/>
        </authorList>
    </citation>
    <scope>NUCLEOTIDE SEQUENCE [LARGE SCALE GENOMIC DNA]</scope>
    <source>
        <strain evidence="2 3">ATCC 44560</strain>
    </source>
</reference>
<dbReference type="KEGG" id="bor:COCMIDRAFT_30677"/>
<dbReference type="RefSeq" id="XP_007693105.1">
    <property type="nucleotide sequence ID" value="XM_007694915.1"/>
</dbReference>
<dbReference type="GeneID" id="19121719"/>
<dbReference type="HOGENOM" id="CLU_1732609_0_0_1"/>
<protein>
    <submittedName>
        <fullName evidence="2">Uncharacterized protein</fullName>
    </submittedName>
</protein>
<evidence type="ECO:0000313" key="2">
    <source>
        <dbReference type="EMBL" id="EUC40382.1"/>
    </source>
</evidence>
<accession>W6YMA3</accession>
<name>W6YMA3_COCMI</name>
<feature type="coiled-coil region" evidence="1">
    <location>
        <begin position="78"/>
        <end position="105"/>
    </location>
</feature>
<dbReference type="Proteomes" id="UP000054032">
    <property type="component" value="Unassembled WGS sequence"/>
</dbReference>
<dbReference type="EMBL" id="KI964170">
    <property type="protein sequence ID" value="EUC40382.1"/>
    <property type="molecule type" value="Genomic_DNA"/>
</dbReference>
<keyword evidence="3" id="KW-1185">Reference proteome</keyword>